<feature type="compositionally biased region" description="Polar residues" evidence="1">
    <location>
        <begin position="313"/>
        <end position="351"/>
    </location>
</feature>
<dbReference type="Pfam" id="PF08792">
    <property type="entry name" value="A2L_zn_ribbon"/>
    <property type="match status" value="1"/>
</dbReference>
<feature type="domain" description="Viral late gene transcription factor 3 zinc ribbon" evidence="2">
    <location>
        <begin position="256"/>
        <end position="281"/>
    </location>
</feature>
<keyword evidence="4" id="KW-1185">Reference proteome</keyword>
<feature type="compositionally biased region" description="Pro residues" evidence="1">
    <location>
        <begin position="353"/>
        <end position="368"/>
    </location>
</feature>
<gene>
    <name evidence="3" type="ORF">Ddye_027682</name>
</gene>
<dbReference type="InterPro" id="IPR014900">
    <property type="entry name" value="VLTF-3_Zn_ribbon"/>
</dbReference>
<proteinExistence type="predicted"/>
<feature type="region of interest" description="Disordered" evidence="1">
    <location>
        <begin position="43"/>
        <end position="73"/>
    </location>
</feature>
<accession>A0AAD9WRN5</accession>
<protein>
    <recommendedName>
        <fullName evidence="2">Viral late gene transcription factor 3 zinc ribbon domain-containing protein</fullName>
    </recommendedName>
</protein>
<sequence>MEYLDISYWLSAFNCQLIRLFRTTSEKHTLQLEILSNHRRYSQRVDDESTQRTAKSRRSISRQEPATLEPYQSEKRDTLKCQKSLEFYLLKKKTIRIVDFSWWHVAEELDRRISISSTAVTTAIQGGIEKLTLTESKKRRFAKQLRVTSMMRFLFDMEATSISPPPLSSISITPISKKITNYSKSRVEFGCCRRRLCDNSIGKRRSLATVSSINDVSSLTDPAQAEVTWQIIVGTIAGITPFVVAGVEFSKRIIAQRRCEVCGGSGLVLEEKDYYKCPECGGFLPWQSWKRFFTEPSKHHHQTTVDLPPQTPPTETRSNPKIPLSSNPNLEIQLPSNHHHQTPSSNRDISISSPPPLPPTKTQKPPPTAKSNQHHTPVDSSHHRQPNKPILTDRSIPKSIDLH</sequence>
<comment type="caution">
    <text evidence="3">The sequence shown here is derived from an EMBL/GenBank/DDBJ whole genome shotgun (WGS) entry which is preliminary data.</text>
</comment>
<name>A0AAD9WRN5_9ROSI</name>
<dbReference type="EMBL" id="JANJYI010000008">
    <property type="protein sequence ID" value="KAK2639887.1"/>
    <property type="molecule type" value="Genomic_DNA"/>
</dbReference>
<dbReference type="AlphaFoldDB" id="A0AAD9WRN5"/>
<dbReference type="Proteomes" id="UP001280121">
    <property type="component" value="Unassembled WGS sequence"/>
</dbReference>
<dbReference type="PANTHER" id="PTHR36809:SF1">
    <property type="entry name" value="TRANSMEMBRANE PROTEIN"/>
    <property type="match status" value="1"/>
</dbReference>
<evidence type="ECO:0000259" key="2">
    <source>
        <dbReference type="Pfam" id="PF08792"/>
    </source>
</evidence>
<evidence type="ECO:0000256" key="1">
    <source>
        <dbReference type="SAM" id="MobiDB-lite"/>
    </source>
</evidence>
<reference evidence="3" key="1">
    <citation type="journal article" date="2023" name="Plant J.">
        <title>Genome sequences and population genomics provide insights into the demographic history, inbreeding, and mutation load of two 'living fossil' tree species of Dipteronia.</title>
        <authorList>
            <person name="Feng Y."/>
            <person name="Comes H.P."/>
            <person name="Chen J."/>
            <person name="Zhu S."/>
            <person name="Lu R."/>
            <person name="Zhang X."/>
            <person name="Li P."/>
            <person name="Qiu J."/>
            <person name="Olsen K.M."/>
            <person name="Qiu Y."/>
        </authorList>
    </citation>
    <scope>NUCLEOTIDE SEQUENCE</scope>
    <source>
        <strain evidence="3">KIB01</strain>
    </source>
</reference>
<feature type="region of interest" description="Disordered" evidence="1">
    <location>
        <begin position="300"/>
        <end position="403"/>
    </location>
</feature>
<dbReference type="PANTHER" id="PTHR36809">
    <property type="entry name" value="TRANSMEMBRANE PROTEIN"/>
    <property type="match status" value="1"/>
</dbReference>
<evidence type="ECO:0000313" key="3">
    <source>
        <dbReference type="EMBL" id="KAK2639887.1"/>
    </source>
</evidence>
<evidence type="ECO:0000313" key="4">
    <source>
        <dbReference type="Proteomes" id="UP001280121"/>
    </source>
</evidence>
<organism evidence="3 4">
    <name type="scientific">Dipteronia dyeriana</name>
    <dbReference type="NCBI Taxonomy" id="168575"/>
    <lineage>
        <taxon>Eukaryota</taxon>
        <taxon>Viridiplantae</taxon>
        <taxon>Streptophyta</taxon>
        <taxon>Embryophyta</taxon>
        <taxon>Tracheophyta</taxon>
        <taxon>Spermatophyta</taxon>
        <taxon>Magnoliopsida</taxon>
        <taxon>eudicotyledons</taxon>
        <taxon>Gunneridae</taxon>
        <taxon>Pentapetalae</taxon>
        <taxon>rosids</taxon>
        <taxon>malvids</taxon>
        <taxon>Sapindales</taxon>
        <taxon>Sapindaceae</taxon>
        <taxon>Hippocastanoideae</taxon>
        <taxon>Acereae</taxon>
        <taxon>Dipteronia</taxon>
    </lineage>
</organism>